<dbReference type="RefSeq" id="WP_160130009.1">
    <property type="nucleotide sequence ID" value="NZ_CP019288.1"/>
</dbReference>
<dbReference type="KEGG" id="kan:IMCC3317_27520"/>
<reference evidence="2 3" key="1">
    <citation type="journal article" date="2013" name="Int. J. Syst. Evol. Microbiol.">
        <title>Kordia antarctica sp. nov., isolated from Antarctic seawater.</title>
        <authorList>
            <person name="Baek K."/>
            <person name="Choi A."/>
            <person name="Kang I."/>
            <person name="Lee K."/>
            <person name="Cho J.C."/>
        </authorList>
    </citation>
    <scope>NUCLEOTIDE SEQUENCE [LARGE SCALE GENOMIC DNA]</scope>
    <source>
        <strain evidence="2 3">IMCC3317</strain>
    </source>
</reference>
<feature type="region of interest" description="Disordered" evidence="1">
    <location>
        <begin position="221"/>
        <end position="252"/>
    </location>
</feature>
<keyword evidence="3" id="KW-1185">Reference proteome</keyword>
<dbReference type="OrthoDB" id="1454445at2"/>
<dbReference type="EMBL" id="CP019288">
    <property type="protein sequence ID" value="QHI37373.1"/>
    <property type="molecule type" value="Genomic_DNA"/>
</dbReference>
<proteinExistence type="predicted"/>
<protein>
    <submittedName>
        <fullName evidence="2">Uncharacterized protein</fullName>
    </submittedName>
</protein>
<evidence type="ECO:0000313" key="2">
    <source>
        <dbReference type="EMBL" id="QHI37373.1"/>
    </source>
</evidence>
<feature type="region of interest" description="Disordered" evidence="1">
    <location>
        <begin position="492"/>
        <end position="512"/>
    </location>
</feature>
<accession>A0A7L4ZKX1</accession>
<dbReference type="Proteomes" id="UP000464657">
    <property type="component" value="Chromosome"/>
</dbReference>
<name>A0A7L4ZKX1_9FLAO</name>
<sequence length="512" mass="56344">MKFALVFAISSLLFNCQTDTNVDDIASIETGNNLAFKKERFQDLEKLTSYVEELKRNIKGSSLNKESSLGDAYNFIVIEDQDVLIYEEQTNTTYTIPIVKAEQEVGTFSNLVVKFSDTNQTEAFIINYVPNDGFLEASENYEQTPFSGSITKEHLQYDGSLDNLNENANPNCTTVTIMFCNWSEGSVEGTTHLAGRNCTPRYMFSFSYEACSDFPELVIPPSSSSSNQSTSSPSTSTSSGSNNNSNDNPIIIPTVPRIENTLDIDGITFDMNNWLNDNLYVKLELIKLLEEKPDAEDFILEVIEELIINQGLTLEEYRNSQIVFEGPEVLVPNIRDYLDCFSLLESAEITIYVDQPVPNTDDTWVSTGDIKAGHSFVKIKQGNVTRVFGLYPAGDADPIAPNDPHAFGNNEGYEFHVSITFSVSGGALQQIISNANNYNQNYDLNNNNCTDYAIQTAQSVGLTLPDPQKSWLGGGGSSPGAFGQALRNMQLPNGMTRNTTGGNASANSGDCN</sequence>
<organism evidence="2 3">
    <name type="scientific">Kordia antarctica</name>
    <dbReference type="NCBI Taxonomy" id="1218801"/>
    <lineage>
        <taxon>Bacteria</taxon>
        <taxon>Pseudomonadati</taxon>
        <taxon>Bacteroidota</taxon>
        <taxon>Flavobacteriia</taxon>
        <taxon>Flavobacteriales</taxon>
        <taxon>Flavobacteriaceae</taxon>
        <taxon>Kordia</taxon>
    </lineage>
</organism>
<evidence type="ECO:0000256" key="1">
    <source>
        <dbReference type="SAM" id="MobiDB-lite"/>
    </source>
</evidence>
<dbReference type="AlphaFoldDB" id="A0A7L4ZKX1"/>
<gene>
    <name evidence="2" type="ORF">IMCC3317_27520</name>
</gene>
<evidence type="ECO:0000313" key="3">
    <source>
        <dbReference type="Proteomes" id="UP000464657"/>
    </source>
</evidence>